<dbReference type="EMBL" id="JARKIB010000097">
    <property type="protein sequence ID" value="KAJ7741867.1"/>
    <property type="molecule type" value="Genomic_DNA"/>
</dbReference>
<dbReference type="GO" id="GO:0006890">
    <property type="term" value="P:retrograde vesicle-mediated transport, Golgi to endoplasmic reticulum"/>
    <property type="evidence" value="ECO:0007669"/>
    <property type="project" value="TreeGrafter"/>
</dbReference>
<keyword evidence="4" id="KW-0446">Lipid-binding</keyword>
<dbReference type="Proteomes" id="UP001215598">
    <property type="component" value="Unassembled WGS sequence"/>
</dbReference>
<proteinExistence type="inferred from homology"/>
<evidence type="ECO:0000256" key="4">
    <source>
        <dbReference type="ARBA" id="ARBA00023121"/>
    </source>
</evidence>
<dbReference type="GO" id="GO:0005829">
    <property type="term" value="C:cytosol"/>
    <property type="evidence" value="ECO:0007669"/>
    <property type="project" value="TreeGrafter"/>
</dbReference>
<comment type="caution">
    <text evidence="6">The sequence shown here is derived from an EMBL/GenBank/DDBJ whole genome shotgun (WGS) entry which is preliminary data.</text>
</comment>
<dbReference type="InterPro" id="IPR008628">
    <property type="entry name" value="GPP34-like"/>
</dbReference>
<dbReference type="Gene3D" id="1.10.3630.10">
    <property type="entry name" value="yeast vps74-n-term truncation variant domain like"/>
    <property type="match status" value="1"/>
</dbReference>
<dbReference type="GO" id="GO:0005802">
    <property type="term" value="C:trans-Golgi network"/>
    <property type="evidence" value="ECO:0007669"/>
    <property type="project" value="TreeGrafter"/>
</dbReference>
<organism evidence="6 7">
    <name type="scientific">Mycena metata</name>
    <dbReference type="NCBI Taxonomy" id="1033252"/>
    <lineage>
        <taxon>Eukaryota</taxon>
        <taxon>Fungi</taxon>
        <taxon>Dikarya</taxon>
        <taxon>Basidiomycota</taxon>
        <taxon>Agaricomycotina</taxon>
        <taxon>Agaricomycetes</taxon>
        <taxon>Agaricomycetidae</taxon>
        <taxon>Agaricales</taxon>
        <taxon>Marasmiineae</taxon>
        <taxon>Mycenaceae</taxon>
        <taxon>Mycena</taxon>
    </lineage>
</organism>
<evidence type="ECO:0000256" key="3">
    <source>
        <dbReference type="ARBA" id="ARBA00023034"/>
    </source>
</evidence>
<protein>
    <submittedName>
        <fullName evidence="6">Uncharacterized protein</fullName>
    </submittedName>
</protein>
<gene>
    <name evidence="6" type="ORF">B0H16DRAFT_1464313</name>
</gene>
<dbReference type="InterPro" id="IPR038261">
    <property type="entry name" value="GPP34-like_sf"/>
</dbReference>
<evidence type="ECO:0000256" key="5">
    <source>
        <dbReference type="ARBA" id="ARBA00023136"/>
    </source>
</evidence>
<reference evidence="6" key="1">
    <citation type="submission" date="2023-03" db="EMBL/GenBank/DDBJ databases">
        <title>Massive genome expansion in bonnet fungi (Mycena s.s.) driven by repeated elements and novel gene families across ecological guilds.</title>
        <authorList>
            <consortium name="Lawrence Berkeley National Laboratory"/>
            <person name="Harder C.B."/>
            <person name="Miyauchi S."/>
            <person name="Viragh M."/>
            <person name="Kuo A."/>
            <person name="Thoen E."/>
            <person name="Andreopoulos B."/>
            <person name="Lu D."/>
            <person name="Skrede I."/>
            <person name="Drula E."/>
            <person name="Henrissat B."/>
            <person name="Morin E."/>
            <person name="Kohler A."/>
            <person name="Barry K."/>
            <person name="LaButti K."/>
            <person name="Morin E."/>
            <person name="Salamov A."/>
            <person name="Lipzen A."/>
            <person name="Mereny Z."/>
            <person name="Hegedus B."/>
            <person name="Baldrian P."/>
            <person name="Stursova M."/>
            <person name="Weitz H."/>
            <person name="Taylor A."/>
            <person name="Grigoriev I.V."/>
            <person name="Nagy L.G."/>
            <person name="Martin F."/>
            <person name="Kauserud H."/>
        </authorList>
    </citation>
    <scope>NUCLEOTIDE SEQUENCE</scope>
    <source>
        <strain evidence="6">CBHHK182m</strain>
    </source>
</reference>
<evidence type="ECO:0000256" key="1">
    <source>
        <dbReference type="ARBA" id="ARBA00004255"/>
    </source>
</evidence>
<evidence type="ECO:0000313" key="6">
    <source>
        <dbReference type="EMBL" id="KAJ7741867.1"/>
    </source>
</evidence>
<dbReference type="GO" id="GO:0007030">
    <property type="term" value="P:Golgi organization"/>
    <property type="evidence" value="ECO:0007669"/>
    <property type="project" value="TreeGrafter"/>
</dbReference>
<keyword evidence="5" id="KW-0472">Membrane</keyword>
<evidence type="ECO:0000256" key="2">
    <source>
        <dbReference type="ARBA" id="ARBA00007284"/>
    </source>
</evidence>
<dbReference type="GO" id="GO:0043001">
    <property type="term" value="P:Golgi to plasma membrane protein transport"/>
    <property type="evidence" value="ECO:0007669"/>
    <property type="project" value="TreeGrafter"/>
</dbReference>
<name>A0AAD7IFF7_9AGAR</name>
<keyword evidence="3" id="KW-0333">Golgi apparatus</keyword>
<dbReference type="GO" id="GO:0031985">
    <property type="term" value="C:Golgi cisterna"/>
    <property type="evidence" value="ECO:0007669"/>
    <property type="project" value="TreeGrafter"/>
</dbReference>
<keyword evidence="7" id="KW-1185">Reference proteome</keyword>
<dbReference type="AlphaFoldDB" id="A0AAD7IFF7"/>
<dbReference type="GO" id="GO:0000139">
    <property type="term" value="C:Golgi membrane"/>
    <property type="evidence" value="ECO:0007669"/>
    <property type="project" value="UniProtKB-SubCell"/>
</dbReference>
<sequence>MYIYSFFYFTAHPITLTRPRLTYLLFLLIPPPPLPSPYPTYAYPIVFTQVRERLAIGLVDKGVLRTEKRNFLLFDMATHPVGLLSSWADSSRRAEGGEAGVDIGVSVGRRCGAAWGDFVRTWMWTGARRRGQARGGEVHRPRGHLGRQCGAARQRRRRRRGRQKRTCLAVAWGRRRGSVLLRAAAAKENEWGRQCGVVCPHGTNLGGDAEALREGGEVDGDVEHETSRRSEAVRLEWSTSVDTWDGHLESTDEWALLDTYRHREGMGMGMSGVGTGEQSQVKAGVVADEWSTPGSQLQGTMYFHHSAGCILRTREWKLDGSVVPCNVIVLRACEWRAGERVDLHACGWSVGKGRINSVCTAKAGVPTDVPHTWGILNTDDTYTAEEDEQNPRRDKVLKAVDV</sequence>
<dbReference type="GO" id="GO:0070273">
    <property type="term" value="F:phosphatidylinositol-4-phosphate binding"/>
    <property type="evidence" value="ECO:0007669"/>
    <property type="project" value="InterPro"/>
</dbReference>
<accession>A0AAD7IFF7</accession>
<dbReference type="PANTHER" id="PTHR12704">
    <property type="entry name" value="TRANS-GOLGI PROTEIN GMX33"/>
    <property type="match status" value="1"/>
</dbReference>
<comment type="subcellular location">
    <subcellularLocation>
        <location evidence="1">Golgi apparatus membrane</location>
        <topology evidence="1">Peripheral membrane protein</topology>
        <orientation evidence="1">Cytoplasmic side</orientation>
    </subcellularLocation>
</comment>
<dbReference type="GO" id="GO:0048194">
    <property type="term" value="P:Golgi vesicle budding"/>
    <property type="evidence" value="ECO:0007669"/>
    <property type="project" value="TreeGrafter"/>
</dbReference>
<dbReference type="PANTHER" id="PTHR12704:SF2">
    <property type="entry name" value="GOLGI PHOSPHOPROTEIN 3 HOMOLOG SAURON"/>
    <property type="match status" value="1"/>
</dbReference>
<evidence type="ECO:0000313" key="7">
    <source>
        <dbReference type="Proteomes" id="UP001215598"/>
    </source>
</evidence>
<comment type="similarity">
    <text evidence="2">Belongs to the GOLPH3/VPS74 family.</text>
</comment>